<sequence length="106" mass="11930">MKFFVPATKNTEEAEKVHGILRKAMLKHRYETTDLRIYSITFDDNGMRITETVGKPSETSGETIVAIFQSGDLYLICTNNRGVLRGMPMIAGEWAVNKVELFEGAE</sequence>
<protein>
    <submittedName>
        <fullName evidence="1">Uncharacterized protein</fullName>
    </submittedName>
</protein>
<keyword evidence="2" id="KW-1185">Reference proteome</keyword>
<dbReference type="AlphaFoldDB" id="A0A368JS72"/>
<evidence type="ECO:0000313" key="1">
    <source>
        <dbReference type="EMBL" id="RCR69453.1"/>
    </source>
</evidence>
<evidence type="ECO:0000313" key="2">
    <source>
        <dbReference type="Proteomes" id="UP000253383"/>
    </source>
</evidence>
<reference evidence="1 2" key="1">
    <citation type="submission" date="2018-07" db="EMBL/GenBank/DDBJ databases">
        <title>Genome analysis of Larkinella rosea.</title>
        <authorList>
            <person name="Zhou Z."/>
            <person name="Wang G."/>
        </authorList>
    </citation>
    <scope>NUCLEOTIDE SEQUENCE [LARGE SCALE GENOMIC DNA]</scope>
    <source>
        <strain evidence="2">zzj9</strain>
    </source>
</reference>
<organism evidence="1 2">
    <name type="scientific">Larkinella punicea</name>
    <dbReference type="NCBI Taxonomy" id="2315727"/>
    <lineage>
        <taxon>Bacteria</taxon>
        <taxon>Pseudomonadati</taxon>
        <taxon>Bacteroidota</taxon>
        <taxon>Cytophagia</taxon>
        <taxon>Cytophagales</taxon>
        <taxon>Spirosomataceae</taxon>
        <taxon>Larkinella</taxon>
    </lineage>
</organism>
<dbReference type="OrthoDB" id="8482106at2"/>
<accession>A0A368JS72</accession>
<dbReference type="RefSeq" id="WP_114406140.1">
    <property type="nucleotide sequence ID" value="NZ_QOWE01000008.1"/>
</dbReference>
<proteinExistence type="predicted"/>
<comment type="caution">
    <text evidence="1">The sequence shown here is derived from an EMBL/GenBank/DDBJ whole genome shotgun (WGS) entry which is preliminary data.</text>
</comment>
<dbReference type="EMBL" id="QOWE01000008">
    <property type="protein sequence ID" value="RCR69453.1"/>
    <property type="molecule type" value="Genomic_DNA"/>
</dbReference>
<gene>
    <name evidence="1" type="ORF">DUE52_11415</name>
</gene>
<dbReference type="Proteomes" id="UP000253383">
    <property type="component" value="Unassembled WGS sequence"/>
</dbReference>
<name>A0A368JS72_9BACT</name>